<accession>A0A9P1DIR5</accession>
<keyword evidence="3" id="KW-1185">Reference proteome</keyword>
<evidence type="ECO:0000313" key="1">
    <source>
        <dbReference type="EMBL" id="CAI4010970.1"/>
    </source>
</evidence>
<gene>
    <name evidence="1" type="ORF">C1SCF055_LOCUS36183</name>
</gene>
<protein>
    <submittedName>
        <fullName evidence="1">Uncharacterized protein</fullName>
    </submittedName>
</protein>
<comment type="caution">
    <text evidence="1">The sequence shown here is derived from an EMBL/GenBank/DDBJ whole genome shotgun (WGS) entry which is preliminary data.</text>
</comment>
<dbReference type="AlphaFoldDB" id="A0A9P1DIR5"/>
<proteinExistence type="predicted"/>
<reference evidence="1" key="1">
    <citation type="submission" date="2022-10" db="EMBL/GenBank/DDBJ databases">
        <authorList>
            <person name="Chen Y."/>
            <person name="Dougan E. K."/>
            <person name="Chan C."/>
            <person name="Rhodes N."/>
            <person name="Thang M."/>
        </authorList>
    </citation>
    <scope>NUCLEOTIDE SEQUENCE</scope>
</reference>
<dbReference type="EMBL" id="CAMXCT020004989">
    <property type="protein sequence ID" value="CAL1164345.1"/>
    <property type="molecule type" value="Genomic_DNA"/>
</dbReference>
<dbReference type="EMBL" id="CAMXCT030004989">
    <property type="protein sequence ID" value="CAL4798282.1"/>
    <property type="molecule type" value="Genomic_DNA"/>
</dbReference>
<reference evidence="2 3" key="2">
    <citation type="submission" date="2024-05" db="EMBL/GenBank/DDBJ databases">
        <authorList>
            <person name="Chen Y."/>
            <person name="Shah S."/>
            <person name="Dougan E. K."/>
            <person name="Thang M."/>
            <person name="Chan C."/>
        </authorList>
    </citation>
    <scope>NUCLEOTIDE SEQUENCE [LARGE SCALE GENOMIC DNA]</scope>
</reference>
<evidence type="ECO:0000313" key="3">
    <source>
        <dbReference type="Proteomes" id="UP001152797"/>
    </source>
</evidence>
<dbReference type="EMBL" id="CAMXCT010004989">
    <property type="protein sequence ID" value="CAI4010970.1"/>
    <property type="molecule type" value="Genomic_DNA"/>
</dbReference>
<sequence length="102" mass="11099">MSIGVRRFEYLALICTLRTQPTVRSSRGGQSLESKALGCREGPKVRRQVTKSQNRSLLATNVPWAACEKLALEEFLGWTLGARPRSKATARGFASGSCGSVK</sequence>
<organism evidence="1">
    <name type="scientific">Cladocopium goreaui</name>
    <dbReference type="NCBI Taxonomy" id="2562237"/>
    <lineage>
        <taxon>Eukaryota</taxon>
        <taxon>Sar</taxon>
        <taxon>Alveolata</taxon>
        <taxon>Dinophyceae</taxon>
        <taxon>Suessiales</taxon>
        <taxon>Symbiodiniaceae</taxon>
        <taxon>Cladocopium</taxon>
    </lineage>
</organism>
<dbReference type="Proteomes" id="UP001152797">
    <property type="component" value="Unassembled WGS sequence"/>
</dbReference>
<name>A0A9P1DIR5_9DINO</name>
<evidence type="ECO:0000313" key="2">
    <source>
        <dbReference type="EMBL" id="CAL4798282.1"/>
    </source>
</evidence>